<keyword evidence="2" id="KW-1185">Reference proteome</keyword>
<evidence type="ECO:0000313" key="2">
    <source>
        <dbReference type="Proteomes" id="UP000821865"/>
    </source>
</evidence>
<dbReference type="Proteomes" id="UP000821865">
    <property type="component" value="Chromosome 1"/>
</dbReference>
<comment type="caution">
    <text evidence="1">The sequence shown here is derived from an EMBL/GenBank/DDBJ whole genome shotgun (WGS) entry which is preliminary data.</text>
</comment>
<reference evidence="1" key="1">
    <citation type="submission" date="2020-05" db="EMBL/GenBank/DDBJ databases">
        <title>Large-scale comparative analyses of tick genomes elucidate their genetic diversity and vector capacities.</title>
        <authorList>
            <person name="Jia N."/>
            <person name="Wang J."/>
            <person name="Shi W."/>
            <person name="Du L."/>
            <person name="Sun Y."/>
            <person name="Zhan W."/>
            <person name="Jiang J."/>
            <person name="Wang Q."/>
            <person name="Zhang B."/>
            <person name="Ji P."/>
            <person name="Sakyi L.B."/>
            <person name="Cui X."/>
            <person name="Yuan T."/>
            <person name="Jiang B."/>
            <person name="Yang W."/>
            <person name="Lam T.T.-Y."/>
            <person name="Chang Q."/>
            <person name="Ding S."/>
            <person name="Wang X."/>
            <person name="Zhu J."/>
            <person name="Ruan X."/>
            <person name="Zhao L."/>
            <person name="Wei J."/>
            <person name="Que T."/>
            <person name="Du C."/>
            <person name="Cheng J."/>
            <person name="Dai P."/>
            <person name="Han X."/>
            <person name="Huang E."/>
            <person name="Gao Y."/>
            <person name="Liu J."/>
            <person name="Shao H."/>
            <person name="Ye R."/>
            <person name="Li L."/>
            <person name="Wei W."/>
            <person name="Wang X."/>
            <person name="Wang C."/>
            <person name="Yang T."/>
            <person name="Huo Q."/>
            <person name="Li W."/>
            <person name="Guo W."/>
            <person name="Chen H."/>
            <person name="Zhou L."/>
            <person name="Ni X."/>
            <person name="Tian J."/>
            <person name="Zhou Y."/>
            <person name="Sheng Y."/>
            <person name="Liu T."/>
            <person name="Pan Y."/>
            <person name="Xia L."/>
            <person name="Li J."/>
            <person name="Zhao F."/>
            <person name="Cao W."/>
        </authorList>
    </citation>
    <scope>NUCLEOTIDE SEQUENCE</scope>
    <source>
        <strain evidence="1">Dsil-2018</strain>
    </source>
</reference>
<organism evidence="1 2">
    <name type="scientific">Dermacentor silvarum</name>
    <name type="common">Tick</name>
    <dbReference type="NCBI Taxonomy" id="543639"/>
    <lineage>
        <taxon>Eukaryota</taxon>
        <taxon>Metazoa</taxon>
        <taxon>Ecdysozoa</taxon>
        <taxon>Arthropoda</taxon>
        <taxon>Chelicerata</taxon>
        <taxon>Arachnida</taxon>
        <taxon>Acari</taxon>
        <taxon>Parasitiformes</taxon>
        <taxon>Ixodida</taxon>
        <taxon>Ixodoidea</taxon>
        <taxon>Ixodidae</taxon>
        <taxon>Rhipicephalinae</taxon>
        <taxon>Dermacentor</taxon>
    </lineage>
</organism>
<sequence>MALLHLPKVLEAIAGWGHALYAADVSLWTTKAASHGLMQDKLQTAAEVVDKYAKECGLRCSPRKSELVVVRQRVPKRLKEDIRVVLDGEEILPGPSVKIPGLVIQANNKAEASPVLYYY</sequence>
<dbReference type="EMBL" id="CM023470">
    <property type="protein sequence ID" value="KAH7979210.1"/>
    <property type="molecule type" value="Genomic_DNA"/>
</dbReference>
<name>A0ACB8DXU1_DERSI</name>
<protein>
    <submittedName>
        <fullName evidence="1">Uncharacterized protein</fullName>
    </submittedName>
</protein>
<accession>A0ACB8DXU1</accession>
<evidence type="ECO:0000313" key="1">
    <source>
        <dbReference type="EMBL" id="KAH7979210.1"/>
    </source>
</evidence>
<proteinExistence type="predicted"/>
<gene>
    <name evidence="1" type="ORF">HPB49_008639</name>
</gene>